<dbReference type="SUPFAM" id="SSF51215">
    <property type="entry name" value="Regulatory protein AraC"/>
    <property type="match status" value="1"/>
</dbReference>
<protein>
    <submittedName>
        <fullName evidence="5">AraC family transcriptional regulator</fullName>
    </submittedName>
</protein>
<dbReference type="RefSeq" id="WP_377491774.1">
    <property type="nucleotide sequence ID" value="NZ_JBHMDO010000012.1"/>
</dbReference>
<dbReference type="SUPFAM" id="SSF46689">
    <property type="entry name" value="Homeodomain-like"/>
    <property type="match status" value="2"/>
</dbReference>
<dbReference type="EMBL" id="JBHMDO010000012">
    <property type="protein sequence ID" value="MFB9325608.1"/>
    <property type="molecule type" value="Genomic_DNA"/>
</dbReference>
<dbReference type="InterPro" id="IPR009057">
    <property type="entry name" value="Homeodomain-like_sf"/>
</dbReference>
<keyword evidence="2" id="KW-0238">DNA-binding</keyword>
<dbReference type="Gene3D" id="2.60.120.10">
    <property type="entry name" value="Jelly Rolls"/>
    <property type="match status" value="1"/>
</dbReference>
<keyword evidence="3" id="KW-0804">Transcription</keyword>
<evidence type="ECO:0000259" key="4">
    <source>
        <dbReference type="PROSITE" id="PS01124"/>
    </source>
</evidence>
<sequence>MSALEPFRRPFFGDPLFPFHINHRAVKHPQHELPDHLHDRYELVYVHQGSGTFFIDKTLYDKKQGDLFLIPGNTVHRAFPEAADPIVSTAVFFAPALMEGGLYDEGRSLLQAFDIARRKGSHRVVLPEHLREAAEHALDTIQLEHEHREAGYRSAIRLELGRLLLRLSRYLNQQYADRPADGQRGPTWIRSALHAIDAAPELPHSLTAFADAAAVSASHFSRTFKQFTGMNVTDYVNAKRIIRAKELLSESDGTIADIAEQCGFASIPHFHRVFKALTDATPSSYRRGQAASDDRATR</sequence>
<dbReference type="Pfam" id="PF12833">
    <property type="entry name" value="HTH_18"/>
    <property type="match status" value="1"/>
</dbReference>
<proteinExistence type="predicted"/>
<dbReference type="PANTHER" id="PTHR43280:SF28">
    <property type="entry name" value="HTH-TYPE TRANSCRIPTIONAL ACTIVATOR RHAS"/>
    <property type="match status" value="1"/>
</dbReference>
<dbReference type="Proteomes" id="UP001589747">
    <property type="component" value="Unassembled WGS sequence"/>
</dbReference>
<reference evidence="5 6" key="1">
    <citation type="submission" date="2024-09" db="EMBL/GenBank/DDBJ databases">
        <authorList>
            <person name="Sun Q."/>
            <person name="Mori K."/>
        </authorList>
    </citation>
    <scope>NUCLEOTIDE SEQUENCE [LARGE SCALE GENOMIC DNA]</scope>
    <source>
        <strain evidence="5 6">TISTR 2452</strain>
    </source>
</reference>
<dbReference type="InterPro" id="IPR014710">
    <property type="entry name" value="RmlC-like_jellyroll"/>
</dbReference>
<name>A0ABV5KMY2_9BACL</name>
<dbReference type="InterPro" id="IPR003313">
    <property type="entry name" value="AraC-bd"/>
</dbReference>
<evidence type="ECO:0000313" key="6">
    <source>
        <dbReference type="Proteomes" id="UP001589747"/>
    </source>
</evidence>
<keyword evidence="6" id="KW-1185">Reference proteome</keyword>
<dbReference type="InterPro" id="IPR020449">
    <property type="entry name" value="Tscrpt_reg_AraC-type_HTH"/>
</dbReference>
<evidence type="ECO:0000256" key="1">
    <source>
        <dbReference type="ARBA" id="ARBA00023015"/>
    </source>
</evidence>
<feature type="domain" description="HTH araC/xylS-type" evidence="4">
    <location>
        <begin position="190"/>
        <end position="288"/>
    </location>
</feature>
<accession>A0ABV5KMY2</accession>
<evidence type="ECO:0000256" key="3">
    <source>
        <dbReference type="ARBA" id="ARBA00023163"/>
    </source>
</evidence>
<dbReference type="PRINTS" id="PR00032">
    <property type="entry name" value="HTHARAC"/>
</dbReference>
<organism evidence="5 6">
    <name type="scientific">Paenibacillus aurantiacus</name>
    <dbReference type="NCBI Taxonomy" id="1936118"/>
    <lineage>
        <taxon>Bacteria</taxon>
        <taxon>Bacillati</taxon>
        <taxon>Bacillota</taxon>
        <taxon>Bacilli</taxon>
        <taxon>Bacillales</taxon>
        <taxon>Paenibacillaceae</taxon>
        <taxon>Paenibacillus</taxon>
    </lineage>
</organism>
<dbReference type="PROSITE" id="PS01124">
    <property type="entry name" value="HTH_ARAC_FAMILY_2"/>
    <property type="match status" value="1"/>
</dbReference>
<comment type="caution">
    <text evidence="5">The sequence shown here is derived from an EMBL/GenBank/DDBJ whole genome shotgun (WGS) entry which is preliminary data.</text>
</comment>
<dbReference type="InterPro" id="IPR018062">
    <property type="entry name" value="HTH_AraC-typ_CS"/>
</dbReference>
<dbReference type="InterPro" id="IPR018060">
    <property type="entry name" value="HTH_AraC"/>
</dbReference>
<evidence type="ECO:0000256" key="2">
    <source>
        <dbReference type="ARBA" id="ARBA00023125"/>
    </source>
</evidence>
<keyword evidence="1" id="KW-0805">Transcription regulation</keyword>
<dbReference type="SMART" id="SM00342">
    <property type="entry name" value="HTH_ARAC"/>
    <property type="match status" value="1"/>
</dbReference>
<dbReference type="PANTHER" id="PTHR43280">
    <property type="entry name" value="ARAC-FAMILY TRANSCRIPTIONAL REGULATOR"/>
    <property type="match status" value="1"/>
</dbReference>
<dbReference type="Gene3D" id="1.10.10.60">
    <property type="entry name" value="Homeodomain-like"/>
    <property type="match status" value="2"/>
</dbReference>
<evidence type="ECO:0000313" key="5">
    <source>
        <dbReference type="EMBL" id="MFB9325608.1"/>
    </source>
</evidence>
<dbReference type="InterPro" id="IPR037923">
    <property type="entry name" value="HTH-like"/>
</dbReference>
<dbReference type="Pfam" id="PF02311">
    <property type="entry name" value="AraC_binding"/>
    <property type="match status" value="1"/>
</dbReference>
<gene>
    <name evidence="5" type="ORF">ACFFSY_06690</name>
</gene>
<dbReference type="PROSITE" id="PS00041">
    <property type="entry name" value="HTH_ARAC_FAMILY_1"/>
    <property type="match status" value="1"/>
</dbReference>